<organism evidence="1">
    <name type="scientific">uncultured Sulfurovum sp</name>
    <dbReference type="NCBI Taxonomy" id="269237"/>
    <lineage>
        <taxon>Bacteria</taxon>
        <taxon>Pseudomonadati</taxon>
        <taxon>Campylobacterota</taxon>
        <taxon>Epsilonproteobacteria</taxon>
        <taxon>Campylobacterales</taxon>
        <taxon>Sulfurovaceae</taxon>
        <taxon>Sulfurovum</taxon>
        <taxon>environmental samples</taxon>
    </lineage>
</organism>
<gene>
    <name evidence="1" type="ORF">HELGO_WM32595</name>
</gene>
<evidence type="ECO:0000313" key="1">
    <source>
        <dbReference type="EMBL" id="CAA6805945.1"/>
    </source>
</evidence>
<sequence length="368" mass="42322">MLSNKVYLKKAYFFGFSRWKRSFVMVFFPMPKENMFFCKTLDEAKHKGLKESSSIYIWGKKPFDEVENYAQKHQISLSRVEDGFVRSVSLGSDLTKAYSLVVDSRGIYFDPTQESDLEVLLNAHVFDEALLERAKKLQCYLIEHKISKYNSSKEQKVYLDLKNSSQKVVLVPGQVEDDASIIYGAKGMNNLALLKEARRSAGQDAYLIYKPHPDVLAGNRKGHVDSLEALAYCDKIISNVGLDSVLVLCDEVHTMTSLVGLEALIRGKKVYTYGLPFYAGWGLTIDARTCKRRNRLRTIDELVATAFILYPRYIHPKTNERCEVEVLLAEVDKEKNGYNQNKTFRLYINIRNFFFRKVQLIIRIILGE</sequence>
<proteinExistence type="predicted"/>
<dbReference type="GO" id="GO:0000271">
    <property type="term" value="P:polysaccharide biosynthetic process"/>
    <property type="evidence" value="ECO:0007669"/>
    <property type="project" value="InterPro"/>
</dbReference>
<dbReference type="EMBL" id="CACVAZ010000028">
    <property type="protein sequence ID" value="CAA6805945.1"/>
    <property type="molecule type" value="Genomic_DNA"/>
</dbReference>
<reference evidence="1" key="1">
    <citation type="submission" date="2020-01" db="EMBL/GenBank/DDBJ databases">
        <authorList>
            <person name="Meier V. D."/>
            <person name="Meier V D."/>
        </authorList>
    </citation>
    <scope>NUCLEOTIDE SEQUENCE</scope>
    <source>
        <strain evidence="1">HLG_WM_MAG_02</strain>
    </source>
</reference>
<dbReference type="Pfam" id="PF05159">
    <property type="entry name" value="Capsule_synth"/>
    <property type="match status" value="1"/>
</dbReference>
<dbReference type="GO" id="GO:0015774">
    <property type="term" value="P:polysaccharide transport"/>
    <property type="evidence" value="ECO:0007669"/>
    <property type="project" value="InterPro"/>
</dbReference>
<protein>
    <submittedName>
        <fullName evidence="1">Capsular polysaccharide export system protein KpsC</fullName>
    </submittedName>
</protein>
<dbReference type="InterPro" id="IPR007833">
    <property type="entry name" value="Capsule_polysaccharide_synth"/>
</dbReference>
<name>A0A6S6SEF8_9BACT</name>
<accession>A0A6S6SEF8</accession>
<dbReference type="AlphaFoldDB" id="A0A6S6SEF8"/>
<dbReference type="CDD" id="cd16439">
    <property type="entry name" value="beta_Kdo_transferase_KpsC_2"/>
    <property type="match status" value="1"/>
</dbReference>